<comment type="caution">
    <text evidence="2">The sequence shown here is derived from an EMBL/GenBank/DDBJ whole genome shotgun (WGS) entry which is preliminary data.</text>
</comment>
<dbReference type="InterPro" id="IPR024276">
    <property type="entry name" value="CCAP"/>
</dbReference>
<gene>
    <name evidence="2" type="primary">CCAP</name>
    <name evidence="2" type="ORF">EVAR_72286_1</name>
</gene>
<accession>A0A4C1S8R1</accession>
<evidence type="ECO:0000313" key="2">
    <source>
        <dbReference type="EMBL" id="GBO98614.1"/>
    </source>
</evidence>
<keyword evidence="3" id="KW-1185">Reference proteome</keyword>
<reference evidence="2 3" key="1">
    <citation type="journal article" date="2019" name="Commun. Biol.">
        <title>The bagworm genome reveals a unique fibroin gene that provides high tensile strength.</title>
        <authorList>
            <person name="Kono N."/>
            <person name="Nakamura H."/>
            <person name="Ohtoshi R."/>
            <person name="Tomita M."/>
            <person name="Numata K."/>
            <person name="Arakawa K."/>
        </authorList>
    </citation>
    <scope>NUCLEOTIDE SEQUENCE [LARGE SCALE GENOMIC DNA]</scope>
</reference>
<proteinExistence type="predicted"/>
<feature type="region of interest" description="Disordered" evidence="1">
    <location>
        <begin position="74"/>
        <end position="106"/>
    </location>
</feature>
<evidence type="ECO:0000313" key="3">
    <source>
        <dbReference type="Proteomes" id="UP000299102"/>
    </source>
</evidence>
<dbReference type="Proteomes" id="UP000299102">
    <property type="component" value="Unassembled WGS sequence"/>
</dbReference>
<organism evidence="2 3">
    <name type="scientific">Eumeta variegata</name>
    <name type="common">Bagworm moth</name>
    <name type="synonym">Eumeta japonica</name>
    <dbReference type="NCBI Taxonomy" id="151549"/>
    <lineage>
        <taxon>Eukaryota</taxon>
        <taxon>Metazoa</taxon>
        <taxon>Ecdysozoa</taxon>
        <taxon>Arthropoda</taxon>
        <taxon>Hexapoda</taxon>
        <taxon>Insecta</taxon>
        <taxon>Pterygota</taxon>
        <taxon>Neoptera</taxon>
        <taxon>Endopterygota</taxon>
        <taxon>Lepidoptera</taxon>
        <taxon>Glossata</taxon>
        <taxon>Ditrysia</taxon>
        <taxon>Tineoidea</taxon>
        <taxon>Psychidae</taxon>
        <taxon>Oiketicinae</taxon>
        <taxon>Eumeta</taxon>
    </lineage>
</organism>
<dbReference type="AlphaFoldDB" id="A0A4C1S8R1"/>
<protein>
    <submittedName>
        <fullName evidence="2">Cardioactive peptide</fullName>
    </submittedName>
</protein>
<dbReference type="EMBL" id="BGZK01006411">
    <property type="protein sequence ID" value="GBO98614.1"/>
    <property type="molecule type" value="Genomic_DNA"/>
</dbReference>
<sequence>MYLFFILNKVVGKSVPPHPPYPVIKRAEIEDKSMDNSNDYIAEGLSDLIDINAEPAVENVQKQIMGRDMIRERGQQGNISNKEQKRALFATAKSATSRGTGQIGQQ</sequence>
<feature type="compositionally biased region" description="Polar residues" evidence="1">
    <location>
        <begin position="93"/>
        <end position="106"/>
    </location>
</feature>
<dbReference type="OrthoDB" id="6134464at2759"/>
<dbReference type="Pfam" id="PF11105">
    <property type="entry name" value="CCAP"/>
    <property type="match status" value="1"/>
</dbReference>
<evidence type="ECO:0000256" key="1">
    <source>
        <dbReference type="SAM" id="MobiDB-lite"/>
    </source>
</evidence>
<name>A0A4C1S8R1_EUMVA</name>